<gene>
    <name evidence="3" type="ORF">CH330_06710</name>
    <name evidence="2" type="ORF">CH330_08895</name>
</gene>
<name>A0A235BRX5_UNCW3</name>
<feature type="chain" id="PRO_5014280683" evidence="1">
    <location>
        <begin position="22"/>
        <end position="315"/>
    </location>
</feature>
<dbReference type="Proteomes" id="UP000215559">
    <property type="component" value="Unassembled WGS sequence"/>
</dbReference>
<reference evidence="2 4" key="1">
    <citation type="submission" date="2017-07" db="EMBL/GenBank/DDBJ databases">
        <title>Recovery of genomes from metagenomes via a dereplication, aggregation, and scoring strategy.</title>
        <authorList>
            <person name="Sieber C.M."/>
            <person name="Probst A.J."/>
            <person name="Sharrar A."/>
            <person name="Thomas B.C."/>
            <person name="Hess M."/>
            <person name="Tringe S.G."/>
            <person name="Banfield J.F."/>
        </authorList>
    </citation>
    <scope>NUCLEOTIDE SEQUENCE [LARGE SCALE GENOMIC DNA]</scope>
    <source>
        <strain evidence="2">JGI_Cruoil_03_51_56</strain>
    </source>
</reference>
<evidence type="ECO:0000313" key="4">
    <source>
        <dbReference type="Proteomes" id="UP000215559"/>
    </source>
</evidence>
<accession>A0A235BRX5</accession>
<dbReference type="EMBL" id="NOZP01000166">
    <property type="protein sequence ID" value="OYD14315.1"/>
    <property type="molecule type" value="Genomic_DNA"/>
</dbReference>
<comment type="caution">
    <text evidence="2">The sequence shown here is derived from an EMBL/GenBank/DDBJ whole genome shotgun (WGS) entry which is preliminary data.</text>
</comment>
<evidence type="ECO:0000256" key="1">
    <source>
        <dbReference type="SAM" id="SignalP"/>
    </source>
</evidence>
<dbReference type="AlphaFoldDB" id="A0A235BRX5"/>
<dbReference type="EMBL" id="NOZP01000125">
    <property type="protein sequence ID" value="OYD15070.1"/>
    <property type="molecule type" value="Genomic_DNA"/>
</dbReference>
<feature type="signal peptide" evidence="1">
    <location>
        <begin position="1"/>
        <end position="21"/>
    </location>
</feature>
<keyword evidence="1" id="KW-0732">Signal</keyword>
<sequence>MRKTLATVAIMLLVFSLVPLGCTKSSENDEEAIRTLLNSSAYTNEEQTRGYGADDSTPTQGGGGFLAGSLYDGYDTIPFVRFRRFIPAGGISRTIVINIPAYPAYPDTTALATINSDIQGKFLNCFDTTTNPLYVWRKSVHDQAVRKVYLTKHDNRWHVRKLSPLEFTTVDPAYELRVVELSAHATSWPVSDTFCLITADTLLTRDELPCFVPADTVTVWVTATTTGDSCWAFLHHGRPKWPFRWRRPYFKTGTMTFERTWHIGPEGYERPQVRPSGHDAIGWSTLLGDSSKPYVAAAWGVPYIVKNPDEQIPEE</sequence>
<organism evidence="2 4">
    <name type="scientific">candidate division WOR-3 bacterium JGI_Cruoil_03_51_56</name>
    <dbReference type="NCBI Taxonomy" id="1973747"/>
    <lineage>
        <taxon>Bacteria</taxon>
        <taxon>Bacteria division WOR-3</taxon>
    </lineage>
</organism>
<evidence type="ECO:0000313" key="2">
    <source>
        <dbReference type="EMBL" id="OYD14315.1"/>
    </source>
</evidence>
<protein>
    <submittedName>
        <fullName evidence="2">Uncharacterized protein</fullName>
    </submittedName>
</protein>
<proteinExistence type="predicted"/>
<evidence type="ECO:0000313" key="3">
    <source>
        <dbReference type="EMBL" id="OYD15070.1"/>
    </source>
</evidence>